<organism evidence="1 2">
    <name type="scientific">Hyalomma asiaticum</name>
    <name type="common">Tick</name>
    <dbReference type="NCBI Taxonomy" id="266040"/>
    <lineage>
        <taxon>Eukaryota</taxon>
        <taxon>Metazoa</taxon>
        <taxon>Ecdysozoa</taxon>
        <taxon>Arthropoda</taxon>
        <taxon>Chelicerata</taxon>
        <taxon>Arachnida</taxon>
        <taxon>Acari</taxon>
        <taxon>Parasitiformes</taxon>
        <taxon>Ixodida</taxon>
        <taxon>Ixodoidea</taxon>
        <taxon>Ixodidae</taxon>
        <taxon>Hyalomminae</taxon>
        <taxon>Hyalomma</taxon>
    </lineage>
</organism>
<proteinExistence type="predicted"/>
<gene>
    <name evidence="1" type="ORF">HPB50_015656</name>
</gene>
<comment type="caution">
    <text evidence="1">The sequence shown here is derived from an EMBL/GenBank/DDBJ whole genome shotgun (WGS) entry which is preliminary data.</text>
</comment>
<evidence type="ECO:0000313" key="2">
    <source>
        <dbReference type="Proteomes" id="UP000821845"/>
    </source>
</evidence>
<keyword evidence="2" id="KW-1185">Reference proteome</keyword>
<name>A0ACB7TL93_HYAAI</name>
<reference evidence="1" key="1">
    <citation type="submission" date="2020-05" db="EMBL/GenBank/DDBJ databases">
        <title>Large-scale comparative analyses of tick genomes elucidate their genetic diversity and vector capacities.</title>
        <authorList>
            <person name="Jia N."/>
            <person name="Wang J."/>
            <person name="Shi W."/>
            <person name="Du L."/>
            <person name="Sun Y."/>
            <person name="Zhan W."/>
            <person name="Jiang J."/>
            <person name="Wang Q."/>
            <person name="Zhang B."/>
            <person name="Ji P."/>
            <person name="Sakyi L.B."/>
            <person name="Cui X."/>
            <person name="Yuan T."/>
            <person name="Jiang B."/>
            <person name="Yang W."/>
            <person name="Lam T.T.-Y."/>
            <person name="Chang Q."/>
            <person name="Ding S."/>
            <person name="Wang X."/>
            <person name="Zhu J."/>
            <person name="Ruan X."/>
            <person name="Zhao L."/>
            <person name="Wei J."/>
            <person name="Que T."/>
            <person name="Du C."/>
            <person name="Cheng J."/>
            <person name="Dai P."/>
            <person name="Han X."/>
            <person name="Huang E."/>
            <person name="Gao Y."/>
            <person name="Liu J."/>
            <person name="Shao H."/>
            <person name="Ye R."/>
            <person name="Li L."/>
            <person name="Wei W."/>
            <person name="Wang X."/>
            <person name="Wang C."/>
            <person name="Yang T."/>
            <person name="Huo Q."/>
            <person name="Li W."/>
            <person name="Guo W."/>
            <person name="Chen H."/>
            <person name="Zhou L."/>
            <person name="Ni X."/>
            <person name="Tian J."/>
            <person name="Zhou Y."/>
            <person name="Sheng Y."/>
            <person name="Liu T."/>
            <person name="Pan Y."/>
            <person name="Xia L."/>
            <person name="Li J."/>
            <person name="Zhao F."/>
            <person name="Cao W."/>
        </authorList>
    </citation>
    <scope>NUCLEOTIDE SEQUENCE</scope>
    <source>
        <strain evidence="1">Hyas-2018</strain>
    </source>
</reference>
<dbReference type="EMBL" id="CM023481">
    <property type="protein sequence ID" value="KAH6946866.1"/>
    <property type="molecule type" value="Genomic_DNA"/>
</dbReference>
<protein>
    <submittedName>
        <fullName evidence="1">Uncharacterized protein</fullName>
    </submittedName>
</protein>
<evidence type="ECO:0000313" key="1">
    <source>
        <dbReference type="EMBL" id="KAH6946866.1"/>
    </source>
</evidence>
<sequence length="205" mass="22873">MLGAVHLSSAWQQVHARAIANCFAQAGISRAASLPEAETNEFTDSEELFQEVIKLTALCEQDVPVTRELTDTEINQTATNGWDGGDDGADKPPRELPQEVPTSAERRNLLRLLQNKVECRGGHDRLMRCIKQQEDGFLGLTLCEQDVTVSRELMDTENIQTATNGWDGGDDRDDKPPQEVECSSEEDRLMRCIKQLEDAFLEAII</sequence>
<dbReference type="Proteomes" id="UP000821845">
    <property type="component" value="Chromosome 1"/>
</dbReference>
<accession>A0ACB7TL93</accession>